<evidence type="ECO:0008006" key="3">
    <source>
        <dbReference type="Google" id="ProtNLM"/>
    </source>
</evidence>
<dbReference type="Pfam" id="PF04237">
    <property type="entry name" value="YjbR"/>
    <property type="match status" value="1"/>
</dbReference>
<dbReference type="InterPro" id="IPR058532">
    <property type="entry name" value="YjbR/MT2646/Rv2570-like"/>
</dbReference>
<protein>
    <recommendedName>
        <fullName evidence="3">MmcQ/YjbR family DNA-binding protein</fullName>
    </recommendedName>
</protein>
<dbReference type="RefSeq" id="WP_167993419.1">
    <property type="nucleotide sequence ID" value="NZ_JAATJL010000001.1"/>
</dbReference>
<gene>
    <name evidence="1" type="ORF">BJ994_001754</name>
</gene>
<dbReference type="EMBL" id="JAATJL010000001">
    <property type="protein sequence ID" value="NJC22678.1"/>
    <property type="molecule type" value="Genomic_DNA"/>
</dbReference>
<comment type="caution">
    <text evidence="1">The sequence shown here is derived from an EMBL/GenBank/DDBJ whole genome shotgun (WGS) entry which is preliminary data.</text>
</comment>
<accession>A0A846RHF1</accession>
<proteinExistence type="predicted"/>
<name>A0A846RHF1_9MICC</name>
<organism evidence="1 2">
    <name type="scientific">Arthrobacter pigmenti</name>
    <dbReference type="NCBI Taxonomy" id="271432"/>
    <lineage>
        <taxon>Bacteria</taxon>
        <taxon>Bacillati</taxon>
        <taxon>Actinomycetota</taxon>
        <taxon>Actinomycetes</taxon>
        <taxon>Micrococcales</taxon>
        <taxon>Micrococcaceae</taxon>
        <taxon>Arthrobacter</taxon>
    </lineage>
</organism>
<reference evidence="1 2" key="1">
    <citation type="submission" date="2020-03" db="EMBL/GenBank/DDBJ databases">
        <title>Sequencing the genomes of 1000 actinobacteria strains.</title>
        <authorList>
            <person name="Klenk H.-P."/>
        </authorList>
    </citation>
    <scope>NUCLEOTIDE SEQUENCE [LARGE SCALE GENOMIC DNA]</scope>
    <source>
        <strain evidence="1 2">DSM 16403</strain>
    </source>
</reference>
<evidence type="ECO:0000313" key="2">
    <source>
        <dbReference type="Proteomes" id="UP000547458"/>
    </source>
</evidence>
<keyword evidence="2" id="KW-1185">Reference proteome</keyword>
<dbReference type="Proteomes" id="UP000547458">
    <property type="component" value="Unassembled WGS sequence"/>
</dbReference>
<evidence type="ECO:0000313" key="1">
    <source>
        <dbReference type="EMBL" id="NJC22678.1"/>
    </source>
</evidence>
<dbReference type="SUPFAM" id="SSF142906">
    <property type="entry name" value="YjbR-like"/>
    <property type="match status" value="1"/>
</dbReference>
<sequence length="104" mass="11796">MATEADARRICLSLPRVVERPSWGQPAWFAKTLMARIWEPGVLTVKTDEREALSGTDPETFFWTPHHERSPQLVLIRLERVDVEELGELLEDSFLHAGGRTGNA</sequence>
<dbReference type="InterPro" id="IPR038056">
    <property type="entry name" value="YjbR-like_sf"/>
</dbReference>
<dbReference type="AlphaFoldDB" id="A0A846RHF1"/>